<accession>C7Q1Z4</accession>
<dbReference type="eggNOG" id="COG3170">
    <property type="taxonomic scope" value="Bacteria"/>
</dbReference>
<dbReference type="AlphaFoldDB" id="C7Q1Z4"/>
<dbReference type="SMART" id="SM00382">
    <property type="entry name" value="AAA"/>
    <property type="match status" value="1"/>
</dbReference>
<dbReference type="InterPro" id="IPR003593">
    <property type="entry name" value="AAA+_ATPase"/>
</dbReference>
<dbReference type="InterPro" id="IPR027417">
    <property type="entry name" value="P-loop_NTPase"/>
</dbReference>
<proteinExistence type="predicted"/>
<dbReference type="PANTHER" id="PTHR42759:SF1">
    <property type="entry name" value="MAGNESIUM-CHELATASE SUBUNIT CHLD"/>
    <property type="match status" value="1"/>
</dbReference>
<feature type="domain" description="AAA+ ATPase" evidence="2">
    <location>
        <begin position="198"/>
        <end position="341"/>
    </location>
</feature>
<dbReference type="InParanoid" id="C7Q1Z4"/>
<reference evidence="3 4" key="1">
    <citation type="journal article" date="2009" name="Stand. Genomic Sci.">
        <title>Complete genome sequence of Catenulispora acidiphila type strain (ID 139908).</title>
        <authorList>
            <person name="Copeland A."/>
            <person name="Lapidus A."/>
            <person name="Glavina Del Rio T."/>
            <person name="Nolan M."/>
            <person name="Lucas S."/>
            <person name="Chen F."/>
            <person name="Tice H."/>
            <person name="Cheng J.F."/>
            <person name="Bruce D."/>
            <person name="Goodwin L."/>
            <person name="Pitluck S."/>
            <person name="Mikhailova N."/>
            <person name="Pati A."/>
            <person name="Ivanova N."/>
            <person name="Mavromatis K."/>
            <person name="Chen A."/>
            <person name="Palaniappan K."/>
            <person name="Chain P."/>
            <person name="Land M."/>
            <person name="Hauser L."/>
            <person name="Chang Y.J."/>
            <person name="Jeffries C.D."/>
            <person name="Chertkov O."/>
            <person name="Brettin T."/>
            <person name="Detter J.C."/>
            <person name="Han C."/>
            <person name="Ali Z."/>
            <person name="Tindall B.J."/>
            <person name="Goker M."/>
            <person name="Bristow J."/>
            <person name="Eisen J.A."/>
            <person name="Markowitz V."/>
            <person name="Hugenholtz P."/>
            <person name="Kyrpides N.C."/>
            <person name="Klenk H.P."/>
        </authorList>
    </citation>
    <scope>NUCLEOTIDE SEQUENCE [LARGE SCALE GENOMIC DNA]</scope>
    <source>
        <strain evidence="4">DSM 44928 / JCM 14897 / NBRC 102108 / NRRL B-24433 / ID139908</strain>
    </source>
</reference>
<dbReference type="STRING" id="479433.Caci_6855"/>
<evidence type="ECO:0000256" key="1">
    <source>
        <dbReference type="SAM" id="MobiDB-lite"/>
    </source>
</evidence>
<gene>
    <name evidence="3" type="ordered locus">Caci_6855</name>
</gene>
<evidence type="ECO:0000313" key="4">
    <source>
        <dbReference type="Proteomes" id="UP000000851"/>
    </source>
</evidence>
<dbReference type="KEGG" id="cai:Caci_6855"/>
<dbReference type="eggNOG" id="COG5271">
    <property type="taxonomic scope" value="Bacteria"/>
</dbReference>
<sequence length="430" mass="44264">MTTEAVPAAKTKAVRGQLRAAVATQLATAPDVEHTVTQIAKTLDASGGAVGNALMALAAAGHAQLTSETPRRFRATASTPAAAQFAVLVSTLAAGETATATPAKGPATATVTASTMPTPATAAPALTSVTPSPGPVTKKRVSRSKSKTEPVTAATKAAPPETAVASPKSVLRPNGQAYHLRSLGGHPDVEVLRRLRDAGVPALLYGPPGTGKTSMVEAAFTDLVTVSGDNDTTVADLVGEYTQNPDGTYEFVYGPLVVAMREGRALLIDDATLIPANVLAVLYPALDGRREIYLKAHKNEAVTAAPGFYVIAGHNPGAHGAVLTEALSSRFCFQVEVSSDLELAKDLGIHPKAVTVAKNLRKRLGTGDVSWCPNLRELLGFRTIAEVLGDDVAFANLIGVAPIEDRVAVAEAVAAALGREVNALTLGGRI</sequence>
<name>C7Q1Z4_CATAD</name>
<dbReference type="Pfam" id="PF07728">
    <property type="entry name" value="AAA_5"/>
    <property type="match status" value="1"/>
</dbReference>
<dbReference type="Gene3D" id="3.40.50.300">
    <property type="entry name" value="P-loop containing nucleotide triphosphate hydrolases"/>
    <property type="match status" value="1"/>
</dbReference>
<organism evidence="3 4">
    <name type="scientific">Catenulispora acidiphila (strain DSM 44928 / JCM 14897 / NBRC 102108 / NRRL B-24433 / ID139908)</name>
    <dbReference type="NCBI Taxonomy" id="479433"/>
    <lineage>
        <taxon>Bacteria</taxon>
        <taxon>Bacillati</taxon>
        <taxon>Actinomycetota</taxon>
        <taxon>Actinomycetes</taxon>
        <taxon>Catenulisporales</taxon>
        <taxon>Catenulisporaceae</taxon>
        <taxon>Catenulispora</taxon>
    </lineage>
</organism>
<protein>
    <submittedName>
        <fullName evidence="3">ATPase associated with various cellular activities AAA_5</fullName>
    </submittedName>
</protein>
<keyword evidence="4" id="KW-1185">Reference proteome</keyword>
<evidence type="ECO:0000259" key="2">
    <source>
        <dbReference type="SMART" id="SM00382"/>
    </source>
</evidence>
<dbReference type="GO" id="GO:0016887">
    <property type="term" value="F:ATP hydrolysis activity"/>
    <property type="evidence" value="ECO:0007669"/>
    <property type="project" value="InterPro"/>
</dbReference>
<dbReference type="InterPro" id="IPR011704">
    <property type="entry name" value="ATPase_dyneun-rel_AAA"/>
</dbReference>
<dbReference type="Proteomes" id="UP000000851">
    <property type="component" value="Chromosome"/>
</dbReference>
<dbReference type="PANTHER" id="PTHR42759">
    <property type="entry name" value="MOXR FAMILY PROTEIN"/>
    <property type="match status" value="1"/>
</dbReference>
<dbReference type="SUPFAM" id="SSF52540">
    <property type="entry name" value="P-loop containing nucleoside triphosphate hydrolases"/>
    <property type="match status" value="1"/>
</dbReference>
<feature type="compositionally biased region" description="Low complexity" evidence="1">
    <location>
        <begin position="118"/>
        <end position="131"/>
    </location>
</feature>
<feature type="region of interest" description="Disordered" evidence="1">
    <location>
        <begin position="118"/>
        <end position="169"/>
    </location>
</feature>
<dbReference type="EMBL" id="CP001700">
    <property type="protein sequence ID" value="ACU75695.1"/>
    <property type="molecule type" value="Genomic_DNA"/>
</dbReference>
<feature type="compositionally biased region" description="Low complexity" evidence="1">
    <location>
        <begin position="149"/>
        <end position="165"/>
    </location>
</feature>
<dbReference type="RefSeq" id="WP_015795423.1">
    <property type="nucleotide sequence ID" value="NC_013131.1"/>
</dbReference>
<evidence type="ECO:0000313" key="3">
    <source>
        <dbReference type="EMBL" id="ACU75695.1"/>
    </source>
</evidence>
<dbReference type="GO" id="GO:0005524">
    <property type="term" value="F:ATP binding"/>
    <property type="evidence" value="ECO:0007669"/>
    <property type="project" value="InterPro"/>
</dbReference>
<dbReference type="HOGENOM" id="CLU_057331_0_0_11"/>
<dbReference type="OrthoDB" id="9808317at2"/>
<dbReference type="InterPro" id="IPR050764">
    <property type="entry name" value="CbbQ/NirQ/NorQ/GpvN"/>
</dbReference>